<dbReference type="PROSITE" id="PS00061">
    <property type="entry name" value="ADH_SHORT"/>
    <property type="match status" value="1"/>
</dbReference>
<reference evidence="4 5" key="1">
    <citation type="submission" date="2024-01" db="EMBL/GenBank/DDBJ databases">
        <title>Maribacter spp. originated from different algae showed divergent polysaccharides utilization ability.</title>
        <authorList>
            <person name="Wang H."/>
            <person name="Wu Y."/>
        </authorList>
    </citation>
    <scope>NUCLEOTIDE SEQUENCE [LARGE SCALE GENOMIC DNA]</scope>
    <source>
        <strain evidence="4 5">PR1</strain>
    </source>
</reference>
<evidence type="ECO:0000313" key="4">
    <source>
        <dbReference type="EMBL" id="MEE1976787.1"/>
    </source>
</evidence>
<evidence type="ECO:0000313" key="5">
    <source>
        <dbReference type="Proteomes" id="UP001356308"/>
    </source>
</evidence>
<dbReference type="CDD" id="cd05233">
    <property type="entry name" value="SDR_c"/>
    <property type="match status" value="1"/>
</dbReference>
<dbReference type="InterPro" id="IPR036291">
    <property type="entry name" value="NAD(P)-bd_dom_sf"/>
</dbReference>
<dbReference type="RefSeq" id="WP_272651480.1">
    <property type="nucleotide sequence ID" value="NZ_JAZDDG010000005.1"/>
</dbReference>
<dbReference type="PANTHER" id="PTHR42760">
    <property type="entry name" value="SHORT-CHAIN DEHYDROGENASES/REDUCTASES FAMILY MEMBER"/>
    <property type="match status" value="1"/>
</dbReference>
<dbReference type="PRINTS" id="PR00080">
    <property type="entry name" value="SDRFAMILY"/>
</dbReference>
<dbReference type="PRINTS" id="PR00081">
    <property type="entry name" value="GDHRDH"/>
</dbReference>
<protein>
    <submittedName>
        <fullName evidence="4">SDR family NAD(P)-dependent oxidoreductase</fullName>
    </submittedName>
</protein>
<keyword evidence="2" id="KW-0560">Oxidoreductase</keyword>
<dbReference type="Proteomes" id="UP001356308">
    <property type="component" value="Unassembled WGS sequence"/>
</dbReference>
<gene>
    <name evidence="4" type="ORF">V1I91_11945</name>
</gene>
<sequence>MDFHNKKVLITGASRGIGKATALAFAAKGAHVGLNFKSNLVEAQKTLQELSGEGHSLFQYDVSVKADTKKLVDDFIAHYGRLDILVNNAGIGIFHAIDEVDFDTWTQAWDTILNTNLIAVANTCYWATKVMMQQGGGRIVNVSSRGAFRGEPVQPAYGASKAALNSFSQSLAKRLAPHHIYVGVVAPGFTDTDMATEALTPEERENLLRESPFQRMAQPQEVAHAILFLASEGAEYSSGTIIDVNGASYLR</sequence>
<comment type="caution">
    <text evidence="4">The sequence shown here is derived from an EMBL/GenBank/DDBJ whole genome shotgun (WGS) entry which is preliminary data.</text>
</comment>
<evidence type="ECO:0000256" key="1">
    <source>
        <dbReference type="ARBA" id="ARBA00006484"/>
    </source>
</evidence>
<dbReference type="InterPro" id="IPR020904">
    <property type="entry name" value="Sc_DH/Rdtase_CS"/>
</dbReference>
<dbReference type="EMBL" id="JAZDDG010000005">
    <property type="protein sequence ID" value="MEE1976787.1"/>
    <property type="molecule type" value="Genomic_DNA"/>
</dbReference>
<dbReference type="Pfam" id="PF00106">
    <property type="entry name" value="adh_short"/>
    <property type="match status" value="1"/>
</dbReference>
<dbReference type="InterPro" id="IPR002347">
    <property type="entry name" value="SDR_fam"/>
</dbReference>
<evidence type="ECO:0000256" key="3">
    <source>
        <dbReference type="RuleBase" id="RU000363"/>
    </source>
</evidence>
<evidence type="ECO:0000256" key="2">
    <source>
        <dbReference type="ARBA" id="ARBA00023002"/>
    </source>
</evidence>
<dbReference type="Gene3D" id="3.40.50.720">
    <property type="entry name" value="NAD(P)-binding Rossmann-like Domain"/>
    <property type="match status" value="1"/>
</dbReference>
<name>A0ABU7IV15_9FLAO</name>
<accession>A0ABU7IV15</accession>
<proteinExistence type="inferred from homology"/>
<dbReference type="PANTHER" id="PTHR42760:SF37">
    <property type="entry name" value="CLAVALDEHYDE DEHYDROGENASE"/>
    <property type="match status" value="1"/>
</dbReference>
<organism evidence="4 5">
    <name type="scientific">Maribacter cobaltidurans</name>
    <dbReference type="NCBI Taxonomy" id="1178778"/>
    <lineage>
        <taxon>Bacteria</taxon>
        <taxon>Pseudomonadati</taxon>
        <taxon>Bacteroidota</taxon>
        <taxon>Flavobacteriia</taxon>
        <taxon>Flavobacteriales</taxon>
        <taxon>Flavobacteriaceae</taxon>
        <taxon>Maribacter</taxon>
    </lineage>
</organism>
<dbReference type="SUPFAM" id="SSF51735">
    <property type="entry name" value="NAD(P)-binding Rossmann-fold domains"/>
    <property type="match status" value="1"/>
</dbReference>
<keyword evidence="5" id="KW-1185">Reference proteome</keyword>
<comment type="similarity">
    <text evidence="1 3">Belongs to the short-chain dehydrogenases/reductases (SDR) family.</text>
</comment>